<dbReference type="EMBL" id="ACBY02000014">
    <property type="protein sequence ID" value="EFB76996.1"/>
    <property type="molecule type" value="Genomic_DNA"/>
</dbReference>
<sequence length="51" mass="5922">MGKAINFDCKSPRFSRGIYKIFHAISFRGKMGKKYIEPGKKCCCFFVKVRV</sequence>
<keyword evidence="2" id="KW-1185">Reference proteome</keyword>
<gene>
    <name evidence="1" type="ORF">SUBVAR_04618</name>
</gene>
<proteinExistence type="predicted"/>
<dbReference type="Proteomes" id="UP000003438">
    <property type="component" value="Unassembled WGS sequence"/>
</dbReference>
<reference evidence="1" key="1">
    <citation type="submission" date="2009-12" db="EMBL/GenBank/DDBJ databases">
        <authorList>
            <person name="Weinstock G."/>
            <person name="Sodergren E."/>
            <person name="Clifton S."/>
            <person name="Fulton L."/>
            <person name="Fulton B."/>
            <person name="Courtney L."/>
            <person name="Fronick C."/>
            <person name="Harrison M."/>
            <person name="Strong C."/>
            <person name="Farmer C."/>
            <person name="Delahaunty K."/>
            <person name="Markovic C."/>
            <person name="Hall O."/>
            <person name="Minx P."/>
            <person name="Tomlinson C."/>
            <person name="Mitreva M."/>
            <person name="Nelson J."/>
            <person name="Hou S."/>
            <person name="Wollam A."/>
            <person name="Pepin K.H."/>
            <person name="Johnson M."/>
            <person name="Bhonagiri V."/>
            <person name="Nash W.E."/>
            <person name="Warren W."/>
            <person name="Chinwalla A."/>
            <person name="Mardis E.R."/>
            <person name="Wilson R.K."/>
        </authorList>
    </citation>
    <scope>NUCLEOTIDE SEQUENCE [LARGE SCALE GENOMIC DNA]</scope>
    <source>
        <strain evidence="1">DSM 15176</strain>
    </source>
</reference>
<protein>
    <submittedName>
        <fullName evidence="1">Uncharacterized protein</fullName>
    </submittedName>
</protein>
<evidence type="ECO:0000313" key="2">
    <source>
        <dbReference type="Proteomes" id="UP000003438"/>
    </source>
</evidence>
<name>D1PJP8_9FIRM</name>
<comment type="caution">
    <text evidence="1">The sequence shown here is derived from an EMBL/GenBank/DDBJ whole genome shotgun (WGS) entry which is preliminary data.</text>
</comment>
<dbReference type="AlphaFoldDB" id="D1PJP8"/>
<evidence type="ECO:0000313" key="1">
    <source>
        <dbReference type="EMBL" id="EFB76996.1"/>
    </source>
</evidence>
<dbReference type="HOGENOM" id="CLU_3104603_0_0_9"/>
<dbReference type="STRING" id="411471.SUBVAR_04618"/>
<organism evidence="1 2">
    <name type="scientific">Subdoligranulum variabile DSM 15176</name>
    <dbReference type="NCBI Taxonomy" id="411471"/>
    <lineage>
        <taxon>Bacteria</taxon>
        <taxon>Bacillati</taxon>
        <taxon>Bacillota</taxon>
        <taxon>Clostridia</taxon>
        <taxon>Eubacteriales</taxon>
        <taxon>Oscillospiraceae</taxon>
        <taxon>Subdoligranulum</taxon>
    </lineage>
</organism>
<accession>D1PJP8</accession>